<proteinExistence type="predicted"/>
<gene>
    <name evidence="7" type="ORF">TrLO_g12004</name>
</gene>
<keyword evidence="3" id="KW-0333">Golgi apparatus</keyword>
<evidence type="ECO:0000313" key="7">
    <source>
        <dbReference type="EMBL" id="GMI06325.1"/>
    </source>
</evidence>
<evidence type="ECO:0000256" key="4">
    <source>
        <dbReference type="ARBA" id="ARBA00023136"/>
    </source>
</evidence>
<reference evidence="8" key="1">
    <citation type="journal article" date="2023" name="Commun. Biol.">
        <title>Genome analysis of Parmales, the sister group of diatoms, reveals the evolutionary specialization of diatoms from phago-mixotrophs to photoautotrophs.</title>
        <authorList>
            <person name="Ban H."/>
            <person name="Sato S."/>
            <person name="Yoshikawa S."/>
            <person name="Yamada K."/>
            <person name="Nakamura Y."/>
            <person name="Ichinomiya M."/>
            <person name="Sato N."/>
            <person name="Blanc-Mathieu R."/>
            <person name="Endo H."/>
            <person name="Kuwata A."/>
            <person name="Ogata H."/>
        </authorList>
    </citation>
    <scope>NUCLEOTIDE SEQUENCE [LARGE SCALE GENOMIC DNA]</scope>
    <source>
        <strain evidence="8">NIES 3700</strain>
    </source>
</reference>
<dbReference type="EMBL" id="BRXW01000098">
    <property type="protein sequence ID" value="GMI06325.1"/>
    <property type="molecule type" value="Genomic_DNA"/>
</dbReference>
<dbReference type="PROSITE" id="PS51865">
    <property type="entry name" value="PDZ_GRASP"/>
    <property type="match status" value="1"/>
</dbReference>
<dbReference type="GO" id="GO:0000139">
    <property type="term" value="C:Golgi membrane"/>
    <property type="evidence" value="ECO:0007669"/>
    <property type="project" value="UniProtKB-SubCell"/>
</dbReference>
<dbReference type="OrthoDB" id="3318at2759"/>
<comment type="caution">
    <text evidence="7">The sequence shown here is derived from an EMBL/GenBank/DDBJ whole genome shotgun (WGS) entry which is preliminary data.</text>
</comment>
<feature type="compositionally biased region" description="Basic and acidic residues" evidence="5">
    <location>
        <begin position="229"/>
        <end position="240"/>
    </location>
</feature>
<dbReference type="Gene3D" id="2.30.42.10">
    <property type="match status" value="2"/>
</dbReference>
<evidence type="ECO:0000259" key="6">
    <source>
        <dbReference type="PROSITE" id="PS51865"/>
    </source>
</evidence>
<dbReference type="AlphaFoldDB" id="A0A9W7F7M2"/>
<feature type="region of interest" description="Disordered" evidence="5">
    <location>
        <begin position="224"/>
        <end position="388"/>
    </location>
</feature>
<dbReference type="PANTHER" id="PTHR12893">
    <property type="entry name" value="GOLGI REASSEMBLY STACKING PROTEIN GRASP"/>
    <property type="match status" value="1"/>
</dbReference>
<evidence type="ECO:0000313" key="8">
    <source>
        <dbReference type="Proteomes" id="UP001165122"/>
    </source>
</evidence>
<dbReference type="InterPro" id="IPR007583">
    <property type="entry name" value="GRASP55_65"/>
</dbReference>
<dbReference type="InterPro" id="IPR036034">
    <property type="entry name" value="PDZ_sf"/>
</dbReference>
<dbReference type="PRINTS" id="PR01217">
    <property type="entry name" value="PRICHEXTENSN"/>
</dbReference>
<dbReference type="Pfam" id="PF04495">
    <property type="entry name" value="GRASP55_65"/>
    <property type="match status" value="1"/>
</dbReference>
<dbReference type="PANTHER" id="PTHR12893:SF0">
    <property type="entry name" value="GRASP65"/>
    <property type="match status" value="1"/>
</dbReference>
<keyword evidence="2" id="KW-0677">Repeat</keyword>
<organism evidence="7 8">
    <name type="scientific">Triparma laevis f. longispina</name>
    <dbReference type="NCBI Taxonomy" id="1714387"/>
    <lineage>
        <taxon>Eukaryota</taxon>
        <taxon>Sar</taxon>
        <taxon>Stramenopiles</taxon>
        <taxon>Ochrophyta</taxon>
        <taxon>Bolidophyceae</taxon>
        <taxon>Parmales</taxon>
        <taxon>Triparmaceae</taxon>
        <taxon>Triparma</taxon>
    </lineage>
</organism>
<keyword evidence="4" id="KW-0472">Membrane</keyword>
<feature type="compositionally biased region" description="Pro residues" evidence="5">
    <location>
        <begin position="288"/>
        <end position="304"/>
    </location>
</feature>
<feature type="compositionally biased region" description="Pro residues" evidence="5">
    <location>
        <begin position="255"/>
        <end position="274"/>
    </location>
</feature>
<dbReference type="InterPro" id="IPR024958">
    <property type="entry name" value="GRASP_PDZ"/>
</dbReference>
<comment type="subcellular location">
    <subcellularLocation>
        <location evidence="1">Golgi apparatus membrane</location>
    </subcellularLocation>
</comment>
<evidence type="ECO:0000256" key="2">
    <source>
        <dbReference type="ARBA" id="ARBA00022737"/>
    </source>
</evidence>
<dbReference type="GO" id="GO:0007030">
    <property type="term" value="P:Golgi organization"/>
    <property type="evidence" value="ECO:0007669"/>
    <property type="project" value="TreeGrafter"/>
</dbReference>
<accession>A0A9W7F7M2</accession>
<keyword evidence="8" id="KW-1185">Reference proteome</keyword>
<protein>
    <recommendedName>
        <fullName evidence="6">PDZ GRASP-type domain-containing protein</fullName>
    </recommendedName>
</protein>
<name>A0A9W7F7M2_9STRA</name>
<feature type="compositionally biased region" description="Low complexity" evidence="5">
    <location>
        <begin position="347"/>
        <end position="366"/>
    </location>
</feature>
<evidence type="ECO:0000256" key="5">
    <source>
        <dbReference type="SAM" id="MobiDB-lite"/>
    </source>
</evidence>
<sequence length="388" mass="42208">MGANESTEKDPEQIYFGYRILNVAPSSPSSSSTLCSYFDFIFSLSTPSLPFQPLNNPLTDFNKIIKTAYSNNETVTFKVFNLKNRKQRIVTIKPSKWEGLGLLGITLRPDTYYDDLPNSIKILSLEENGAADKAGLEGGEWILGTEEKGVKGVEDFGRMCEGGGVGVYVYNGEEDLVRFVTIAIGEGGLGMEVGEGYLHGLGEEVRGTEGRSVGRVEGRGEMVVLGGSPRKEGGRKKVDVEVEVEVEEPTSPKITEPPTPKIEEPTPPEPPTPPKIEETPTPQIEEAQPPPPPKADTPPPPTPPTKQEEEEEEEEEQQPRPSSPKTESPPTPKPKPKSSLPIPPPLSTTTPTPEKTRTTIATSTTTLPSKKFTFLPPPPLSHVDSMEP</sequence>
<evidence type="ECO:0000256" key="3">
    <source>
        <dbReference type="ARBA" id="ARBA00023034"/>
    </source>
</evidence>
<feature type="domain" description="PDZ GRASP-type" evidence="6">
    <location>
        <begin position="16"/>
        <end position="112"/>
    </location>
</feature>
<evidence type="ECO:0000256" key="1">
    <source>
        <dbReference type="ARBA" id="ARBA00004394"/>
    </source>
</evidence>
<dbReference type="Proteomes" id="UP001165122">
    <property type="component" value="Unassembled WGS sequence"/>
</dbReference>
<dbReference type="SUPFAM" id="SSF50156">
    <property type="entry name" value="PDZ domain-like"/>
    <property type="match status" value="1"/>
</dbReference>